<dbReference type="EMBL" id="CAJOBO010000080">
    <property type="protein sequence ID" value="CAF4122563.1"/>
    <property type="molecule type" value="Genomic_DNA"/>
</dbReference>
<sequence length="379" mass="43568">MTHNTLANKSRSHANKTDDELWNELDIRFHIDPQEFEGNRIHGIIQIEPEEARKTIENLRLIVDDCSEHVFDSKCKCITASGFDTTKNENMSFHIEAVCKDKPTTSKLSNKHTLSMIDKFSSFLPIISLEWRSSQADLIVKWYRPDGLKVKQYIIILDTKEVYFMRKPLEKNLYAVSIGSFAALKKPVQHTINIKAILENDEHVELSAPLSFTVPDKCHKKDMQIIQVSQEKHEHHDLKKFNSENKSTNKQAQQTSRPQVAKHPIKTPEVFTPLQNQTKQNRSSGKEPIILSCGCHEPHKYFPGIEHYLNINTKESSILSLSQKQPTHNHKETNVQDRRNKNSNKANIADDNVHSTSKENNDHDDDDDVVATNIFDMSQ</sequence>
<comment type="caution">
    <text evidence="2">The sequence shown here is derived from an EMBL/GenBank/DDBJ whole genome shotgun (WGS) entry which is preliminary data.</text>
</comment>
<feature type="region of interest" description="Disordered" evidence="1">
    <location>
        <begin position="319"/>
        <end position="368"/>
    </location>
</feature>
<feature type="compositionally biased region" description="Basic and acidic residues" evidence="1">
    <location>
        <begin position="231"/>
        <end position="243"/>
    </location>
</feature>
<evidence type="ECO:0000313" key="2">
    <source>
        <dbReference type="EMBL" id="CAF4122563.1"/>
    </source>
</evidence>
<accession>A0A819WDE9</accession>
<protein>
    <submittedName>
        <fullName evidence="2">Uncharacterized protein</fullName>
    </submittedName>
</protein>
<gene>
    <name evidence="2" type="ORF">HFQ381_LOCUS2466</name>
</gene>
<feature type="compositionally biased region" description="Polar residues" evidence="1">
    <location>
        <begin position="244"/>
        <end position="258"/>
    </location>
</feature>
<proteinExistence type="predicted"/>
<feature type="region of interest" description="Disordered" evidence="1">
    <location>
        <begin position="231"/>
        <end position="287"/>
    </location>
</feature>
<evidence type="ECO:0000313" key="3">
    <source>
        <dbReference type="Proteomes" id="UP000663851"/>
    </source>
</evidence>
<dbReference type="Proteomes" id="UP000663851">
    <property type="component" value="Unassembled WGS sequence"/>
</dbReference>
<name>A0A819WDE9_9BILA</name>
<feature type="compositionally biased region" description="Polar residues" evidence="1">
    <location>
        <begin position="273"/>
        <end position="283"/>
    </location>
</feature>
<organism evidence="2 3">
    <name type="scientific">Rotaria socialis</name>
    <dbReference type="NCBI Taxonomy" id="392032"/>
    <lineage>
        <taxon>Eukaryota</taxon>
        <taxon>Metazoa</taxon>
        <taxon>Spiralia</taxon>
        <taxon>Gnathifera</taxon>
        <taxon>Rotifera</taxon>
        <taxon>Eurotatoria</taxon>
        <taxon>Bdelloidea</taxon>
        <taxon>Philodinida</taxon>
        <taxon>Philodinidae</taxon>
        <taxon>Rotaria</taxon>
    </lineage>
</organism>
<feature type="compositionally biased region" description="Basic and acidic residues" evidence="1">
    <location>
        <begin position="351"/>
        <end position="361"/>
    </location>
</feature>
<reference evidence="2" key="1">
    <citation type="submission" date="2021-02" db="EMBL/GenBank/DDBJ databases">
        <authorList>
            <person name="Nowell W R."/>
        </authorList>
    </citation>
    <scope>NUCLEOTIDE SEQUENCE</scope>
</reference>
<dbReference type="AlphaFoldDB" id="A0A819WDE9"/>
<evidence type="ECO:0000256" key="1">
    <source>
        <dbReference type="SAM" id="MobiDB-lite"/>
    </source>
</evidence>
<feature type="compositionally biased region" description="Basic and acidic residues" evidence="1">
    <location>
        <begin position="329"/>
        <end position="340"/>
    </location>
</feature>